<gene>
    <name evidence="2" type="ORF">HJ588_13710</name>
</gene>
<dbReference type="EMBL" id="JABENB010000002">
    <property type="protein sequence ID" value="NNG40321.1"/>
    <property type="molecule type" value="Genomic_DNA"/>
</dbReference>
<evidence type="ECO:0000313" key="3">
    <source>
        <dbReference type="Proteomes" id="UP000557772"/>
    </source>
</evidence>
<dbReference type="RefSeq" id="WP_171156475.1">
    <property type="nucleotide sequence ID" value="NZ_JABENB010000002.1"/>
</dbReference>
<feature type="transmembrane region" description="Helical" evidence="1">
    <location>
        <begin position="235"/>
        <end position="256"/>
    </location>
</feature>
<protein>
    <submittedName>
        <fullName evidence="2">DUF3533 domain-containing protein</fullName>
    </submittedName>
</protein>
<feature type="transmembrane region" description="Helical" evidence="1">
    <location>
        <begin position="329"/>
        <end position="350"/>
    </location>
</feature>
<keyword evidence="1" id="KW-0472">Membrane</keyword>
<evidence type="ECO:0000256" key="1">
    <source>
        <dbReference type="SAM" id="Phobius"/>
    </source>
</evidence>
<accession>A0A849ALT4</accession>
<organism evidence="2 3">
    <name type="scientific">Flexivirga aerilata</name>
    <dbReference type="NCBI Taxonomy" id="1656889"/>
    <lineage>
        <taxon>Bacteria</taxon>
        <taxon>Bacillati</taxon>
        <taxon>Actinomycetota</taxon>
        <taxon>Actinomycetes</taxon>
        <taxon>Micrococcales</taxon>
        <taxon>Dermacoccaceae</taxon>
        <taxon>Flexivirga</taxon>
    </lineage>
</organism>
<comment type="caution">
    <text evidence="2">The sequence shown here is derived from an EMBL/GenBank/DDBJ whole genome shotgun (WGS) entry which is preliminary data.</text>
</comment>
<reference evidence="2 3" key="1">
    <citation type="submission" date="2020-05" db="EMBL/GenBank/DDBJ databases">
        <title>Flexivirga sp. ID2601S isolated from air conditioner.</title>
        <authorList>
            <person name="Kim D.H."/>
        </authorList>
    </citation>
    <scope>NUCLEOTIDE SEQUENCE [LARGE SCALE GENOMIC DNA]</scope>
    <source>
        <strain evidence="2 3">ID2601S</strain>
    </source>
</reference>
<feature type="transmembrane region" description="Helical" evidence="1">
    <location>
        <begin position="211"/>
        <end position="229"/>
    </location>
</feature>
<keyword evidence="3" id="KW-1185">Reference proteome</keyword>
<keyword evidence="1" id="KW-0812">Transmembrane</keyword>
<feature type="transmembrane region" description="Helical" evidence="1">
    <location>
        <begin position="176"/>
        <end position="199"/>
    </location>
</feature>
<proteinExistence type="predicted"/>
<feature type="transmembrane region" description="Helical" evidence="1">
    <location>
        <begin position="38"/>
        <end position="59"/>
    </location>
</feature>
<name>A0A849ALT4_9MICO</name>
<dbReference type="AlphaFoldDB" id="A0A849ALT4"/>
<dbReference type="Proteomes" id="UP000557772">
    <property type="component" value="Unassembled WGS sequence"/>
</dbReference>
<feature type="transmembrane region" description="Helical" evidence="1">
    <location>
        <begin position="263"/>
        <end position="281"/>
    </location>
</feature>
<evidence type="ECO:0000313" key="2">
    <source>
        <dbReference type="EMBL" id="NNG40321.1"/>
    </source>
</evidence>
<keyword evidence="1" id="KW-1133">Transmembrane helix</keyword>
<sequence length="369" mass="37206">MATHHGRHEAGHVGQAPGRRGFGAEFGAELRTLASPRVLGLLVGVLVLQIAFIFSYVAAFHAPKPSNIPVAVVAGPQTTTVVGKINAIDGTPLTASGTADEATAKRQVTGGDKSAALVMNPRGTTDTLYVAGGGGPAVVSAVQQVAGKVEASQQRTARTVDLVPVQKEDGRGLTGFYLVIGWIVGGYLVTAAIGFLASARPATVAAAAGRILALVPYAVLSGLLGAIVVDPMLGALTGHFMALWGLGTLLVLSSAVMTIGMQALLGVVGIGVTILIFVVLGNPSAGGPYQYDLLPGFWRAVGPLIPNGAGTSAVRDIVYFGGNHLGGPIAVIVAYIVIGAAIALGATAFFSRRAASQAVDPAPAAAPSR</sequence>